<dbReference type="AlphaFoldDB" id="A0A167SDZ1"/>
<evidence type="ECO:0000256" key="3">
    <source>
        <dbReference type="SAM" id="Phobius"/>
    </source>
</evidence>
<protein>
    <submittedName>
        <fullName evidence="5">DUF676-domain-containing protein</fullName>
    </submittedName>
</protein>
<feature type="region of interest" description="Disordered" evidence="2">
    <location>
        <begin position="390"/>
        <end position="425"/>
    </location>
</feature>
<keyword evidence="6" id="KW-1185">Reference proteome</keyword>
<keyword evidence="3" id="KW-0472">Membrane</keyword>
<dbReference type="Pfam" id="PF05057">
    <property type="entry name" value="DUF676"/>
    <property type="match status" value="1"/>
</dbReference>
<dbReference type="InterPro" id="IPR007751">
    <property type="entry name" value="DUF676_lipase-like"/>
</dbReference>
<feature type="domain" description="DUF676" evidence="4">
    <location>
        <begin position="42"/>
        <end position="249"/>
    </location>
</feature>
<proteinExistence type="inferred from homology"/>
<dbReference type="PANTHER" id="PTHR12482:SF62">
    <property type="entry name" value="LIPASE ROG1-RELATED"/>
    <property type="match status" value="1"/>
</dbReference>
<dbReference type="Proteomes" id="UP000076738">
    <property type="component" value="Unassembled WGS sequence"/>
</dbReference>
<gene>
    <name evidence="5" type="ORF">CALVIDRAFT_532583</name>
</gene>
<sequence>MTTAPLDDPLIALSPTDPGPSATLPAVESPVAPTNGHKSDAQSVHLVLFVHGMWGDPLNLSYISTRLEKQFPPSSSTKSGEPVLDVIVAEANRGNHTYDGVDWGAERVANEFLDYVGKVEEGGERKVDKVSIVGYSLGGLIARYVIGILQNQGFFDRVEPCNFYTFATPHIGLPRYPSFYSSVAYTLGPRWLSRTGEQFYCIDAWGTTGRPLLEIMADSEGVFYQGLERFKRRCLYANAAGDVTVPYVTSAIEIHDPFFHYQTNGIKLTFDPKYPHLITKWELPAAPVAPKTPPPTLSYEYVSSFWPTRPMLPPHLQFTYPYNYVFYALSPLLVPIVAPILIIAILYRFSSASRESRRRIALLEADGADGTDGAMSPTLSRRPTLLSLTLSGTSTPTSTLETGTSSAHGATSPTGSNGKPSASASSNSLIKLAAKAAAREREAEGEDAADGPVPDANALAAAAGEQPMLTEVQRRCAENLNGLGFEKHLVLIEGVRNSHGPIICRAAFQRQGVDVLDHWAERFRL</sequence>
<organism evidence="5 6">
    <name type="scientific">Calocera viscosa (strain TUFC12733)</name>
    <dbReference type="NCBI Taxonomy" id="1330018"/>
    <lineage>
        <taxon>Eukaryota</taxon>
        <taxon>Fungi</taxon>
        <taxon>Dikarya</taxon>
        <taxon>Basidiomycota</taxon>
        <taxon>Agaricomycotina</taxon>
        <taxon>Dacrymycetes</taxon>
        <taxon>Dacrymycetales</taxon>
        <taxon>Dacrymycetaceae</taxon>
        <taxon>Calocera</taxon>
    </lineage>
</organism>
<reference evidence="5 6" key="1">
    <citation type="journal article" date="2016" name="Mol. Biol. Evol.">
        <title>Comparative Genomics of Early-Diverging Mushroom-Forming Fungi Provides Insights into the Origins of Lignocellulose Decay Capabilities.</title>
        <authorList>
            <person name="Nagy L.G."/>
            <person name="Riley R."/>
            <person name="Tritt A."/>
            <person name="Adam C."/>
            <person name="Daum C."/>
            <person name="Floudas D."/>
            <person name="Sun H."/>
            <person name="Yadav J.S."/>
            <person name="Pangilinan J."/>
            <person name="Larsson K.H."/>
            <person name="Matsuura K."/>
            <person name="Barry K."/>
            <person name="Labutti K."/>
            <person name="Kuo R."/>
            <person name="Ohm R.A."/>
            <person name="Bhattacharya S.S."/>
            <person name="Shirouzu T."/>
            <person name="Yoshinaga Y."/>
            <person name="Martin F.M."/>
            <person name="Grigoriev I.V."/>
            <person name="Hibbett D.S."/>
        </authorList>
    </citation>
    <scope>NUCLEOTIDE SEQUENCE [LARGE SCALE GENOMIC DNA]</scope>
    <source>
        <strain evidence="5 6">TUFC12733</strain>
    </source>
</reference>
<name>A0A167SDZ1_CALVF</name>
<dbReference type="InterPro" id="IPR044294">
    <property type="entry name" value="Lipase-like"/>
</dbReference>
<feature type="region of interest" description="Disordered" evidence="2">
    <location>
        <begin position="1"/>
        <end position="37"/>
    </location>
</feature>
<dbReference type="Gene3D" id="3.40.50.1820">
    <property type="entry name" value="alpha/beta hydrolase"/>
    <property type="match status" value="1"/>
</dbReference>
<accession>A0A167SDZ1</accession>
<evidence type="ECO:0000313" key="5">
    <source>
        <dbReference type="EMBL" id="KZP01830.1"/>
    </source>
</evidence>
<evidence type="ECO:0000313" key="6">
    <source>
        <dbReference type="Proteomes" id="UP000076738"/>
    </source>
</evidence>
<feature type="compositionally biased region" description="Low complexity" evidence="2">
    <location>
        <begin position="390"/>
        <end position="406"/>
    </location>
</feature>
<keyword evidence="3" id="KW-0812">Transmembrane</keyword>
<feature type="transmembrane region" description="Helical" evidence="3">
    <location>
        <begin position="324"/>
        <end position="349"/>
    </location>
</feature>
<feature type="compositionally biased region" description="Low complexity" evidence="2">
    <location>
        <begin position="415"/>
        <end position="425"/>
    </location>
</feature>
<dbReference type="PANTHER" id="PTHR12482">
    <property type="entry name" value="LIPASE ROG1-RELATED-RELATED"/>
    <property type="match status" value="1"/>
</dbReference>
<evidence type="ECO:0000256" key="1">
    <source>
        <dbReference type="ARBA" id="ARBA00007920"/>
    </source>
</evidence>
<evidence type="ECO:0000259" key="4">
    <source>
        <dbReference type="Pfam" id="PF05057"/>
    </source>
</evidence>
<dbReference type="SUPFAM" id="SSF53474">
    <property type="entry name" value="alpha/beta-Hydrolases"/>
    <property type="match status" value="1"/>
</dbReference>
<evidence type="ECO:0000256" key="2">
    <source>
        <dbReference type="SAM" id="MobiDB-lite"/>
    </source>
</evidence>
<comment type="similarity">
    <text evidence="1">Belongs to the putative lipase ROG1 family.</text>
</comment>
<dbReference type="InterPro" id="IPR029058">
    <property type="entry name" value="AB_hydrolase_fold"/>
</dbReference>
<dbReference type="EMBL" id="KV417266">
    <property type="protein sequence ID" value="KZP01830.1"/>
    <property type="molecule type" value="Genomic_DNA"/>
</dbReference>
<dbReference type="OrthoDB" id="273452at2759"/>
<keyword evidence="3" id="KW-1133">Transmembrane helix</keyword>